<sequence>MLRLSGGQEGKLCAVGERQVLSQGLETRFLTQFCQLSSRQAMRVSAAGPQITWTELGTVPAGQFRALNPLSRT</sequence>
<comment type="caution">
    <text evidence="1">The sequence shown here is derived from an EMBL/GenBank/DDBJ whole genome shotgun (WGS) entry which is preliminary data.</text>
</comment>
<keyword evidence="2" id="KW-1185">Reference proteome</keyword>
<evidence type="ECO:0000313" key="2">
    <source>
        <dbReference type="Proteomes" id="UP001266305"/>
    </source>
</evidence>
<dbReference type="Proteomes" id="UP001266305">
    <property type="component" value="Unassembled WGS sequence"/>
</dbReference>
<name>A0ABQ9VFG3_SAGOE</name>
<feature type="non-terminal residue" evidence="1">
    <location>
        <position position="73"/>
    </location>
</feature>
<proteinExistence type="predicted"/>
<dbReference type="EMBL" id="JASSZA010000006">
    <property type="protein sequence ID" value="KAK2107982.1"/>
    <property type="molecule type" value="Genomic_DNA"/>
</dbReference>
<accession>A0ABQ9VFG3</accession>
<reference evidence="1 2" key="1">
    <citation type="submission" date="2023-05" db="EMBL/GenBank/DDBJ databases">
        <title>B98-5 Cell Line De Novo Hybrid Assembly: An Optical Mapping Approach.</title>
        <authorList>
            <person name="Kananen K."/>
            <person name="Auerbach J.A."/>
            <person name="Kautto E."/>
            <person name="Blachly J.S."/>
        </authorList>
    </citation>
    <scope>NUCLEOTIDE SEQUENCE [LARGE SCALE GENOMIC DNA]</scope>
    <source>
        <strain evidence="1">B95-8</strain>
        <tissue evidence="1">Cell line</tissue>
    </source>
</reference>
<evidence type="ECO:0000313" key="1">
    <source>
        <dbReference type="EMBL" id="KAK2107982.1"/>
    </source>
</evidence>
<organism evidence="1 2">
    <name type="scientific">Saguinus oedipus</name>
    <name type="common">Cotton-top tamarin</name>
    <name type="synonym">Oedipomidas oedipus</name>
    <dbReference type="NCBI Taxonomy" id="9490"/>
    <lineage>
        <taxon>Eukaryota</taxon>
        <taxon>Metazoa</taxon>
        <taxon>Chordata</taxon>
        <taxon>Craniata</taxon>
        <taxon>Vertebrata</taxon>
        <taxon>Euteleostomi</taxon>
        <taxon>Mammalia</taxon>
        <taxon>Eutheria</taxon>
        <taxon>Euarchontoglires</taxon>
        <taxon>Primates</taxon>
        <taxon>Haplorrhini</taxon>
        <taxon>Platyrrhini</taxon>
        <taxon>Cebidae</taxon>
        <taxon>Callitrichinae</taxon>
        <taxon>Saguinus</taxon>
    </lineage>
</organism>
<protein>
    <submittedName>
        <fullName evidence="1">Uncharacterized protein</fullName>
    </submittedName>
</protein>
<gene>
    <name evidence="1" type="ORF">P7K49_013147</name>
</gene>